<dbReference type="EC" id="4.2.1.40" evidence="3"/>
<dbReference type="InterPro" id="IPR036849">
    <property type="entry name" value="Enolase-like_C_sf"/>
</dbReference>
<proteinExistence type="predicted"/>
<dbReference type="EMBL" id="AP022871">
    <property type="protein sequence ID" value="BCB83907.1"/>
    <property type="molecule type" value="Genomic_DNA"/>
</dbReference>
<protein>
    <recommendedName>
        <fullName evidence="3">glucarate dehydratase</fullName>
        <ecNumber evidence="3">4.2.1.40</ecNumber>
    </recommendedName>
</protein>
<dbReference type="Pfam" id="PF02746">
    <property type="entry name" value="MR_MLE_N"/>
    <property type="match status" value="1"/>
</dbReference>
<dbReference type="InterPro" id="IPR013341">
    <property type="entry name" value="Mandelate_racemase_N_dom"/>
</dbReference>
<dbReference type="SFLD" id="SFLDG00055">
    <property type="entry name" value="glucarate_dehydratase"/>
    <property type="match status" value="1"/>
</dbReference>
<dbReference type="SUPFAM" id="SSF51604">
    <property type="entry name" value="Enolase C-terminal domain-like"/>
    <property type="match status" value="1"/>
</dbReference>
<sequence length="402" mass="44483">MKIIDIRATAVTVPLRRPLRWSFGVEVSTTRTIVELVTDEGLVGIGETRGGDEVVEALRLHRDIYIGQDPTEVSRIARRFGVFRMTSEQLALVGAAKLAGAAVEMACWDLLGKALGKRCGDLWGGVATERVEFAAYVFYRYASMTDIGRGDTVEDAADHAEELFETHGFRDVKFKNGVLPPEREIASVRLIRERLGDRLRYLRIDPNAVWSVETSVRVLHAVNDYGLEFCEDPTWGIEGMSLVRERTPVPLATNMCCVAFEQIPLAVRQRAVDVILGDVHFWGGPTSVLQLAKICETFNLGLGMHSDRELGISTAAVVHLASAETMLSHTADSHLPEQADDVITTPFTFRDGCLDVPTGPGLGVEIDQDKLRFYAEYHRKVGEGSEFADAARAGFRAKFPRF</sequence>
<evidence type="ECO:0000256" key="2">
    <source>
        <dbReference type="ARBA" id="ARBA00005183"/>
    </source>
</evidence>
<comment type="catalytic activity">
    <reaction evidence="1">
        <text>D-glucarate = 5-dehydro-4-deoxy-D-glucarate + H2O</text>
        <dbReference type="Rhea" id="RHEA:14573"/>
        <dbReference type="ChEBI" id="CHEBI:15377"/>
        <dbReference type="ChEBI" id="CHEBI:30612"/>
        <dbReference type="ChEBI" id="CHEBI:42819"/>
        <dbReference type="EC" id="4.2.1.40"/>
    </reaction>
</comment>
<dbReference type="InterPro" id="IPR029065">
    <property type="entry name" value="Enolase_C-like"/>
</dbReference>
<dbReference type="PANTHER" id="PTHR48080">
    <property type="entry name" value="D-GALACTONATE DEHYDRATASE-RELATED"/>
    <property type="match status" value="1"/>
</dbReference>
<name>A0A6F8YCX1_9ACTN</name>
<dbReference type="RefSeq" id="WP_173154753.1">
    <property type="nucleotide sequence ID" value="NZ_AP022871.1"/>
</dbReference>
<reference evidence="5 6" key="2">
    <citation type="submission" date="2020-03" db="EMBL/GenBank/DDBJ databases">
        <authorList>
            <person name="Ichikawa N."/>
            <person name="Kimura A."/>
            <person name="Kitahashi Y."/>
            <person name="Uohara A."/>
        </authorList>
    </citation>
    <scope>NUCLEOTIDE SEQUENCE [LARGE SCALE GENOMIC DNA]</scope>
    <source>
        <strain evidence="5 6">NBRC 105367</strain>
    </source>
</reference>
<dbReference type="PANTHER" id="PTHR48080:SF4">
    <property type="entry name" value="GLUCARATE DEHYDRATASE"/>
    <property type="match status" value="1"/>
</dbReference>
<evidence type="ECO:0000256" key="3">
    <source>
        <dbReference type="ARBA" id="ARBA00011973"/>
    </source>
</evidence>
<dbReference type="Pfam" id="PF13378">
    <property type="entry name" value="MR_MLE_C"/>
    <property type="match status" value="1"/>
</dbReference>
<dbReference type="Proteomes" id="UP000503011">
    <property type="component" value="Chromosome"/>
</dbReference>
<evidence type="ECO:0000313" key="6">
    <source>
        <dbReference type="Proteomes" id="UP000503011"/>
    </source>
</evidence>
<dbReference type="Gene3D" id="3.30.390.10">
    <property type="entry name" value="Enolase-like, N-terminal domain"/>
    <property type="match status" value="1"/>
</dbReference>
<dbReference type="Gene3D" id="3.20.20.120">
    <property type="entry name" value="Enolase-like C-terminal domain"/>
    <property type="match status" value="1"/>
</dbReference>
<dbReference type="InterPro" id="IPR013342">
    <property type="entry name" value="Mandelate_racemase_C"/>
</dbReference>
<evidence type="ECO:0000313" key="5">
    <source>
        <dbReference type="EMBL" id="BCB83907.1"/>
    </source>
</evidence>
<dbReference type="InterPro" id="IPR029017">
    <property type="entry name" value="Enolase-like_N"/>
</dbReference>
<evidence type="ECO:0000259" key="4">
    <source>
        <dbReference type="SMART" id="SM00922"/>
    </source>
</evidence>
<feature type="domain" description="Mandelate racemase/muconate lactonizing enzyme C-terminal" evidence="4">
    <location>
        <begin position="153"/>
        <end position="250"/>
    </location>
</feature>
<comment type="pathway">
    <text evidence="2">Carbohydrate acid metabolism; D-glucarate degradation; 2,5-dioxopentanoate from D-glucarate: step 1/2.</text>
</comment>
<keyword evidence="6" id="KW-1185">Reference proteome</keyword>
<dbReference type="GO" id="GO:0008872">
    <property type="term" value="F:glucarate dehydratase activity"/>
    <property type="evidence" value="ECO:0007669"/>
    <property type="project" value="UniProtKB-EC"/>
</dbReference>
<gene>
    <name evidence="5" type="ORF">Psuf_012200</name>
</gene>
<dbReference type="SUPFAM" id="SSF54826">
    <property type="entry name" value="Enolase N-terminal domain-like"/>
    <property type="match status" value="1"/>
</dbReference>
<accession>A0A6F8YCX1</accession>
<evidence type="ECO:0000256" key="1">
    <source>
        <dbReference type="ARBA" id="ARBA00001426"/>
    </source>
</evidence>
<dbReference type="SMART" id="SM00922">
    <property type="entry name" value="MR_MLE"/>
    <property type="match status" value="1"/>
</dbReference>
<dbReference type="AlphaFoldDB" id="A0A6F8YCX1"/>
<dbReference type="KEGG" id="psuu:Psuf_012200"/>
<dbReference type="SFLD" id="SFLDS00001">
    <property type="entry name" value="Enolase"/>
    <property type="match status" value="1"/>
</dbReference>
<dbReference type="InterPro" id="IPR034593">
    <property type="entry name" value="DgoD-like"/>
</dbReference>
<organism evidence="5 6">
    <name type="scientific">Phytohabitans suffuscus</name>
    <dbReference type="NCBI Taxonomy" id="624315"/>
    <lineage>
        <taxon>Bacteria</taxon>
        <taxon>Bacillati</taxon>
        <taxon>Actinomycetota</taxon>
        <taxon>Actinomycetes</taxon>
        <taxon>Micromonosporales</taxon>
        <taxon>Micromonosporaceae</taxon>
    </lineage>
</organism>
<reference evidence="5 6" key="1">
    <citation type="submission" date="2020-03" db="EMBL/GenBank/DDBJ databases">
        <title>Whole genome shotgun sequence of Phytohabitans suffuscus NBRC 105367.</title>
        <authorList>
            <person name="Komaki H."/>
            <person name="Tamura T."/>
        </authorList>
    </citation>
    <scope>NUCLEOTIDE SEQUENCE [LARGE SCALE GENOMIC DNA]</scope>
    <source>
        <strain evidence="5 6">NBRC 105367</strain>
    </source>
</reference>